<dbReference type="Gene3D" id="3.90.1580.10">
    <property type="entry name" value="paralog of FGE (formylglycine-generating enzyme)"/>
    <property type="match status" value="1"/>
</dbReference>
<dbReference type="Pfam" id="PF03781">
    <property type="entry name" value="FGE-sulfatase"/>
    <property type="match status" value="1"/>
</dbReference>
<dbReference type="PANTHER" id="PTHR23150">
    <property type="entry name" value="SULFATASE MODIFYING FACTOR 1, 2"/>
    <property type="match status" value="1"/>
</dbReference>
<dbReference type="Proteomes" id="UP000460298">
    <property type="component" value="Unassembled WGS sequence"/>
</dbReference>
<accession>A0A833GYY3</accession>
<comment type="caution">
    <text evidence="2">The sequence shown here is derived from an EMBL/GenBank/DDBJ whole genome shotgun (WGS) entry which is preliminary data.</text>
</comment>
<dbReference type="InterPro" id="IPR005532">
    <property type="entry name" value="SUMF_dom"/>
</dbReference>
<sequence length="309" mass="33956">MLALPFFAASDSSASSVARLLVAAFLLGLWSSCAPAMSRPSSAEECPSDVPADMACIPGGRFLLGSNETDWKKENWDLSSFAEHTVELSTFLLDKYEVTTEQYQACVAAGRCERQLTNYPHLREPKMPQMKVTWYQARDYCKAQGKRLPTEAEFEAASRGPDGETHPWGNAPATCEYAIIKDETGRGCKGHKAPGWHATPESFRETGATWDVGSKGPYRYGLYDMSGNAQEWVSDWFAATLEACGAACQGRDPQGPCAGADHCPGFDEKLVKGGSWYWGPIAARSASRRPHFPKNRPIHHFGFRCAKSL</sequence>
<evidence type="ECO:0000313" key="3">
    <source>
        <dbReference type="Proteomes" id="UP000460298"/>
    </source>
</evidence>
<dbReference type="GO" id="GO:0120147">
    <property type="term" value="F:formylglycine-generating oxidase activity"/>
    <property type="evidence" value="ECO:0007669"/>
    <property type="project" value="TreeGrafter"/>
</dbReference>
<evidence type="ECO:0000313" key="2">
    <source>
        <dbReference type="EMBL" id="KAB2930408.1"/>
    </source>
</evidence>
<dbReference type="AlphaFoldDB" id="A0A833GYY3"/>
<dbReference type="EMBL" id="WBUI01000021">
    <property type="protein sequence ID" value="KAB2930408.1"/>
    <property type="molecule type" value="Genomic_DNA"/>
</dbReference>
<dbReference type="SUPFAM" id="SSF56436">
    <property type="entry name" value="C-type lectin-like"/>
    <property type="match status" value="1"/>
</dbReference>
<dbReference type="InterPro" id="IPR016187">
    <property type="entry name" value="CTDL_fold"/>
</dbReference>
<dbReference type="InterPro" id="IPR051043">
    <property type="entry name" value="Sulfatase_Mod_Factor_Kinase"/>
</dbReference>
<feature type="domain" description="Sulfatase-modifying factor enzyme-like" evidence="1">
    <location>
        <begin position="52"/>
        <end position="307"/>
    </location>
</feature>
<gene>
    <name evidence="2" type="ORF">F9K24_17240</name>
</gene>
<evidence type="ECO:0000259" key="1">
    <source>
        <dbReference type="Pfam" id="PF03781"/>
    </source>
</evidence>
<reference evidence="2 3" key="1">
    <citation type="submission" date="2019-10" db="EMBL/GenBank/DDBJ databases">
        <title>Extracellular Electron Transfer in a Candidatus Methanoperedens spp. Enrichment Culture.</title>
        <authorList>
            <person name="Berger S."/>
            <person name="Rangel Shaw D."/>
            <person name="Berben T."/>
            <person name="In 'T Zandt M."/>
            <person name="Frank J."/>
            <person name="Reimann J."/>
            <person name="Jetten M.S.M."/>
            <person name="Welte C.U."/>
        </authorList>
    </citation>
    <scope>NUCLEOTIDE SEQUENCE [LARGE SCALE GENOMIC DNA]</scope>
    <source>
        <strain evidence="2">SB12</strain>
    </source>
</reference>
<name>A0A833GYY3_9LEPT</name>
<proteinExistence type="predicted"/>
<protein>
    <submittedName>
        <fullName evidence="2">Formylglycine-generating enzyme family protein</fullName>
    </submittedName>
</protein>
<organism evidence="2 3">
    <name type="scientific">Leptonema illini</name>
    <dbReference type="NCBI Taxonomy" id="183"/>
    <lineage>
        <taxon>Bacteria</taxon>
        <taxon>Pseudomonadati</taxon>
        <taxon>Spirochaetota</taxon>
        <taxon>Spirochaetia</taxon>
        <taxon>Leptospirales</taxon>
        <taxon>Leptospiraceae</taxon>
        <taxon>Leptonema</taxon>
    </lineage>
</organism>
<dbReference type="PANTHER" id="PTHR23150:SF19">
    <property type="entry name" value="FORMYLGLYCINE-GENERATING ENZYME"/>
    <property type="match status" value="1"/>
</dbReference>
<dbReference type="InterPro" id="IPR042095">
    <property type="entry name" value="SUMF_sf"/>
</dbReference>